<dbReference type="PANTHER" id="PTHR31465:SF27">
    <property type="entry name" value="DOMAIN PROTEIN, PUTATIVE (AFU_ORTHOLOGUE AFUA_3G01030)-RELATED"/>
    <property type="match status" value="1"/>
</dbReference>
<evidence type="ECO:0000256" key="4">
    <source>
        <dbReference type="ARBA" id="ARBA00023136"/>
    </source>
</evidence>
<gene>
    <name evidence="7" type="ORF">BJ875DRAFT_378919</name>
</gene>
<evidence type="ECO:0000256" key="5">
    <source>
        <dbReference type="SAM" id="MobiDB-lite"/>
    </source>
</evidence>
<feature type="transmembrane region" description="Helical" evidence="6">
    <location>
        <begin position="121"/>
        <end position="143"/>
    </location>
</feature>
<dbReference type="Pfam" id="PF04479">
    <property type="entry name" value="RTA1"/>
    <property type="match status" value="1"/>
</dbReference>
<feature type="transmembrane region" description="Helical" evidence="6">
    <location>
        <begin position="16"/>
        <end position="36"/>
    </location>
</feature>
<evidence type="ECO:0000313" key="7">
    <source>
        <dbReference type="EMBL" id="KAG9233282.1"/>
    </source>
</evidence>
<dbReference type="AlphaFoldDB" id="A0A9P7YHH2"/>
<evidence type="ECO:0000313" key="8">
    <source>
        <dbReference type="Proteomes" id="UP000824998"/>
    </source>
</evidence>
<feature type="region of interest" description="Disordered" evidence="5">
    <location>
        <begin position="265"/>
        <end position="289"/>
    </location>
</feature>
<keyword evidence="3 6" id="KW-1133">Transmembrane helix</keyword>
<dbReference type="EMBL" id="MU251507">
    <property type="protein sequence ID" value="KAG9233282.1"/>
    <property type="molecule type" value="Genomic_DNA"/>
</dbReference>
<protein>
    <submittedName>
        <fullName evidence="7">RTA1 like protein-domain-containing protein</fullName>
    </submittedName>
</protein>
<feature type="transmembrane region" description="Helical" evidence="6">
    <location>
        <begin position="200"/>
        <end position="216"/>
    </location>
</feature>
<feature type="transmembrane region" description="Helical" evidence="6">
    <location>
        <begin position="236"/>
        <end position="255"/>
    </location>
</feature>
<feature type="transmembrane region" description="Helical" evidence="6">
    <location>
        <begin position="155"/>
        <end position="179"/>
    </location>
</feature>
<dbReference type="OrthoDB" id="3358017at2759"/>
<sequence>MAQLLPYRGDYYLWKYVPNVGAAALFIILFLIMTGLHAWRAWVTSSRFCCAFTIGSLVEVIGHIGRALAVKRTDKLMPCVLQSFFTLVAPALFAASIYMVLGRIVRSVHGEHHSIIKVTRLTKVFVLGDIMAFMIQGGSSGLMFNTSTAKIGENIVLVGLIVQIMMFGLFVACAAVWQFRMYKAPTPESYRGDVPWRQTLYMLYGVSIAIFARSIFRVVEYVEGMDGYAMRHEWTLYMFDTLPMFIVTVVYWRWYPSRVGMPPTSRGDDIGMGESEDNSGVKGEREEGS</sequence>
<keyword evidence="4 6" id="KW-0472">Membrane</keyword>
<proteinExistence type="predicted"/>
<comment type="caution">
    <text evidence="7">The sequence shown here is derived from an EMBL/GenBank/DDBJ whole genome shotgun (WGS) entry which is preliminary data.</text>
</comment>
<organism evidence="7 8">
    <name type="scientific">Amylocarpus encephaloides</name>
    <dbReference type="NCBI Taxonomy" id="45428"/>
    <lineage>
        <taxon>Eukaryota</taxon>
        <taxon>Fungi</taxon>
        <taxon>Dikarya</taxon>
        <taxon>Ascomycota</taxon>
        <taxon>Pezizomycotina</taxon>
        <taxon>Leotiomycetes</taxon>
        <taxon>Helotiales</taxon>
        <taxon>Helotiales incertae sedis</taxon>
        <taxon>Amylocarpus</taxon>
    </lineage>
</organism>
<feature type="transmembrane region" description="Helical" evidence="6">
    <location>
        <begin position="80"/>
        <end position="101"/>
    </location>
</feature>
<dbReference type="Proteomes" id="UP000824998">
    <property type="component" value="Unassembled WGS sequence"/>
</dbReference>
<reference evidence="7" key="1">
    <citation type="journal article" date="2021" name="IMA Fungus">
        <title>Genomic characterization of three marine fungi, including Emericellopsis atlantica sp. nov. with signatures of a generalist lifestyle and marine biomass degradation.</title>
        <authorList>
            <person name="Hagestad O.C."/>
            <person name="Hou L."/>
            <person name="Andersen J.H."/>
            <person name="Hansen E.H."/>
            <person name="Altermark B."/>
            <person name="Li C."/>
            <person name="Kuhnert E."/>
            <person name="Cox R.J."/>
            <person name="Crous P.W."/>
            <person name="Spatafora J.W."/>
            <person name="Lail K."/>
            <person name="Amirebrahimi M."/>
            <person name="Lipzen A."/>
            <person name="Pangilinan J."/>
            <person name="Andreopoulos W."/>
            <person name="Hayes R.D."/>
            <person name="Ng V."/>
            <person name="Grigoriev I.V."/>
            <person name="Jackson S.A."/>
            <person name="Sutton T.D.S."/>
            <person name="Dobson A.D.W."/>
            <person name="Rama T."/>
        </authorList>
    </citation>
    <scope>NUCLEOTIDE SEQUENCE</scope>
    <source>
        <strain evidence="7">TRa018bII</strain>
    </source>
</reference>
<keyword evidence="8" id="KW-1185">Reference proteome</keyword>
<dbReference type="GO" id="GO:0016020">
    <property type="term" value="C:membrane"/>
    <property type="evidence" value="ECO:0007669"/>
    <property type="project" value="UniProtKB-SubCell"/>
</dbReference>
<name>A0A9P7YHH2_9HELO</name>
<evidence type="ECO:0000256" key="2">
    <source>
        <dbReference type="ARBA" id="ARBA00022692"/>
    </source>
</evidence>
<dbReference type="InterPro" id="IPR007568">
    <property type="entry name" value="RTA1"/>
</dbReference>
<evidence type="ECO:0000256" key="3">
    <source>
        <dbReference type="ARBA" id="ARBA00022989"/>
    </source>
</evidence>
<evidence type="ECO:0000256" key="6">
    <source>
        <dbReference type="SAM" id="Phobius"/>
    </source>
</evidence>
<dbReference type="PANTHER" id="PTHR31465">
    <property type="entry name" value="PROTEIN RTA1-RELATED"/>
    <property type="match status" value="1"/>
</dbReference>
<accession>A0A9P7YHH2</accession>
<comment type="subcellular location">
    <subcellularLocation>
        <location evidence="1">Membrane</location>
        <topology evidence="1">Multi-pass membrane protein</topology>
    </subcellularLocation>
</comment>
<evidence type="ECO:0000256" key="1">
    <source>
        <dbReference type="ARBA" id="ARBA00004141"/>
    </source>
</evidence>
<keyword evidence="2 6" id="KW-0812">Transmembrane</keyword>
<feature type="transmembrane region" description="Helical" evidence="6">
    <location>
        <begin position="48"/>
        <end position="68"/>
    </location>
</feature>